<feature type="transmembrane region" description="Helical" evidence="1">
    <location>
        <begin position="55"/>
        <end position="77"/>
    </location>
</feature>
<comment type="caution">
    <text evidence="2">The sequence shown here is derived from an EMBL/GenBank/DDBJ whole genome shotgun (WGS) entry which is preliminary data.</text>
</comment>
<reference evidence="2" key="1">
    <citation type="submission" date="2020-07" db="EMBL/GenBank/DDBJ databases">
        <title>Multicomponent nature underlies the extraordinary mechanical properties of spider dragline silk.</title>
        <authorList>
            <person name="Kono N."/>
            <person name="Nakamura H."/>
            <person name="Mori M."/>
            <person name="Yoshida Y."/>
            <person name="Ohtoshi R."/>
            <person name="Malay A.D."/>
            <person name="Moran D.A.P."/>
            <person name="Tomita M."/>
            <person name="Numata K."/>
            <person name="Arakawa K."/>
        </authorList>
    </citation>
    <scope>NUCLEOTIDE SEQUENCE</scope>
</reference>
<evidence type="ECO:0000313" key="3">
    <source>
        <dbReference type="Proteomes" id="UP000887116"/>
    </source>
</evidence>
<evidence type="ECO:0000313" key="2">
    <source>
        <dbReference type="EMBL" id="GFR19380.1"/>
    </source>
</evidence>
<keyword evidence="3" id="KW-1185">Reference proteome</keyword>
<accession>A0A8X6J481</accession>
<evidence type="ECO:0000256" key="1">
    <source>
        <dbReference type="SAM" id="Phobius"/>
    </source>
</evidence>
<dbReference type="OrthoDB" id="10384222at2759"/>
<keyword evidence="1" id="KW-0812">Transmembrane</keyword>
<dbReference type="Proteomes" id="UP000887116">
    <property type="component" value="Unassembled WGS sequence"/>
</dbReference>
<keyword evidence="1" id="KW-0472">Membrane</keyword>
<protein>
    <submittedName>
        <fullName evidence="2">Uncharacterized protein</fullName>
    </submittedName>
</protein>
<proteinExistence type="predicted"/>
<sequence length="102" mass="11601">MYLNSQPALNSSSPLMSLCVCVSWNFKVMLPFVSPKTRTAPLKHNHFRILPNNESLFSGPLIQMMAALFTFVFIIPWRDAESVQNLTNRDSSRCALLSRPEK</sequence>
<name>A0A8X6J481_TRICU</name>
<dbReference type="EMBL" id="BMAO01017925">
    <property type="protein sequence ID" value="GFR19380.1"/>
    <property type="molecule type" value="Genomic_DNA"/>
</dbReference>
<feature type="transmembrane region" description="Helical" evidence="1">
    <location>
        <begin position="15"/>
        <end position="34"/>
    </location>
</feature>
<dbReference type="AlphaFoldDB" id="A0A8X6J481"/>
<organism evidence="2 3">
    <name type="scientific">Trichonephila clavata</name>
    <name type="common">Joro spider</name>
    <name type="synonym">Nephila clavata</name>
    <dbReference type="NCBI Taxonomy" id="2740835"/>
    <lineage>
        <taxon>Eukaryota</taxon>
        <taxon>Metazoa</taxon>
        <taxon>Ecdysozoa</taxon>
        <taxon>Arthropoda</taxon>
        <taxon>Chelicerata</taxon>
        <taxon>Arachnida</taxon>
        <taxon>Araneae</taxon>
        <taxon>Araneomorphae</taxon>
        <taxon>Entelegynae</taxon>
        <taxon>Araneoidea</taxon>
        <taxon>Nephilidae</taxon>
        <taxon>Trichonephila</taxon>
    </lineage>
</organism>
<gene>
    <name evidence="2" type="ORF">TNCT_209011</name>
</gene>
<keyword evidence="1" id="KW-1133">Transmembrane helix</keyword>